<comment type="caution">
    <text evidence="1">The sequence shown here is derived from an EMBL/GenBank/DDBJ whole genome shotgun (WGS) entry which is preliminary data.</text>
</comment>
<proteinExistence type="predicted"/>
<dbReference type="EMBL" id="CM039430">
    <property type="protein sequence ID" value="KAI4345319.1"/>
    <property type="molecule type" value="Genomic_DNA"/>
</dbReference>
<dbReference type="Proteomes" id="UP000828941">
    <property type="component" value="Chromosome 5"/>
</dbReference>
<name>A0ACB9PBM1_BAUVA</name>
<evidence type="ECO:0000313" key="1">
    <source>
        <dbReference type="EMBL" id="KAI4345319.1"/>
    </source>
</evidence>
<protein>
    <submittedName>
        <fullName evidence="1">Uncharacterized protein</fullName>
    </submittedName>
</protein>
<gene>
    <name evidence="1" type="ORF">L6164_012451</name>
</gene>
<accession>A0ACB9PBM1</accession>
<reference evidence="1 2" key="1">
    <citation type="journal article" date="2022" name="DNA Res.">
        <title>Chromosomal-level genome assembly of the orchid tree Bauhinia variegata (Leguminosae; Cercidoideae) supports the allotetraploid origin hypothesis of Bauhinia.</title>
        <authorList>
            <person name="Zhong Y."/>
            <person name="Chen Y."/>
            <person name="Zheng D."/>
            <person name="Pang J."/>
            <person name="Liu Y."/>
            <person name="Luo S."/>
            <person name="Meng S."/>
            <person name="Qian L."/>
            <person name="Wei D."/>
            <person name="Dai S."/>
            <person name="Zhou R."/>
        </authorList>
    </citation>
    <scope>NUCLEOTIDE SEQUENCE [LARGE SCALE GENOMIC DNA]</scope>
    <source>
        <strain evidence="1">BV-YZ2020</strain>
    </source>
</reference>
<evidence type="ECO:0000313" key="2">
    <source>
        <dbReference type="Proteomes" id="UP000828941"/>
    </source>
</evidence>
<keyword evidence="2" id="KW-1185">Reference proteome</keyword>
<sequence length="620" mass="69201">MAKLSTAMDSRFWDFNVASPQTLDGTVKAVPGDPFPLDGTVASRALRVQQMSFLGNGFPLGIIPSYSPTPQKELGSFSLQTLLLKATSRRWWLALVGQFRPKKLIADIKNEISKADELELSIFKDVGKHLIDKSHYSLGLFSQFSPTPSTSMLVCTEGHGEQKRFRHKMMLFHKLPAHDLTLEAAWPQLFIDQKGKYWDVPESISLDLSSLVSDTGLRYRFGIHKNGGDPQAVNGIDGNPPPSLMPGLCAKAAFSFEKIRYFWRDEQAIENLKRRRTYQPVEGPIPPPPYDLRLAEPQSAISGIIGGNCAAWIWNGGKHHGVESREDLEISRRSKRSPFSADLFGSVCYTFQHGKFRNDFGDLTRLDARLDICSASAIAKKVLNGLKSHTADTGEHPLSSPQLNLIFQQQVAGPIVFRTDSKFSLGSSSGRHEKARAGGTETERPEQRQRELIQKKEFIFQILRIAMEEQFILRVPPSVAERIESLLNESSSSSSSDDKSLDLSFSEDGRSGTFVIGNDSFPASLLDLPCVVESYKTYDDSCLIKTADIGQMIMVREPGDAAPEVIEYRHGLTPPMRDARKRRFRREPDLNPEFVSRVEKDLLKIMAGGTADHVDILTFV</sequence>
<organism evidence="1 2">
    <name type="scientific">Bauhinia variegata</name>
    <name type="common">Purple orchid tree</name>
    <name type="synonym">Phanera variegata</name>
    <dbReference type="NCBI Taxonomy" id="167791"/>
    <lineage>
        <taxon>Eukaryota</taxon>
        <taxon>Viridiplantae</taxon>
        <taxon>Streptophyta</taxon>
        <taxon>Embryophyta</taxon>
        <taxon>Tracheophyta</taxon>
        <taxon>Spermatophyta</taxon>
        <taxon>Magnoliopsida</taxon>
        <taxon>eudicotyledons</taxon>
        <taxon>Gunneridae</taxon>
        <taxon>Pentapetalae</taxon>
        <taxon>rosids</taxon>
        <taxon>fabids</taxon>
        <taxon>Fabales</taxon>
        <taxon>Fabaceae</taxon>
        <taxon>Cercidoideae</taxon>
        <taxon>Cercideae</taxon>
        <taxon>Bauhiniinae</taxon>
        <taxon>Bauhinia</taxon>
    </lineage>
</organism>